<name>A0A643FM63_9BURK</name>
<dbReference type="EMBL" id="CP062804">
    <property type="protein sequence ID" value="QOT79443.1"/>
    <property type="molecule type" value="Genomic_DNA"/>
</dbReference>
<dbReference type="AlphaFoldDB" id="A0A643FM63"/>
<reference evidence="1 2" key="1">
    <citation type="submission" date="2020-10" db="EMBL/GenBank/DDBJ databases">
        <title>Complete genome sequence of Cupriavidus basilensis CCUG 49340T.</title>
        <authorList>
            <person name="Salva-Serra F."/>
            <person name="Donoso R.A."/>
            <person name="Cho K.H."/>
            <person name="Yoo J.A."/>
            <person name="Lee K."/>
            <person name="Yoon S.-H."/>
            <person name="Perez-Pantoja D."/>
            <person name="Moore E.R.B."/>
        </authorList>
    </citation>
    <scope>NUCLEOTIDE SEQUENCE [LARGE SCALE GENOMIC DNA]</scope>
    <source>
        <strain evidence="2">CCUG 49340</strain>
    </source>
</reference>
<gene>
    <name evidence="1" type="ORF">F7R26_032495</name>
</gene>
<proteinExistence type="predicted"/>
<dbReference type="GeneID" id="98405687"/>
<dbReference type="Proteomes" id="UP000397656">
    <property type="component" value="Chromosome 2"/>
</dbReference>
<dbReference type="RefSeq" id="WP_150991096.1">
    <property type="nucleotide sequence ID" value="NZ_CP062804.1"/>
</dbReference>
<protein>
    <submittedName>
        <fullName evidence="1">Uncharacterized protein</fullName>
    </submittedName>
</protein>
<evidence type="ECO:0000313" key="1">
    <source>
        <dbReference type="EMBL" id="QOT79443.1"/>
    </source>
</evidence>
<accession>A0A643FM63</accession>
<organism evidence="1 2">
    <name type="scientific">Cupriavidus basilensis</name>
    <dbReference type="NCBI Taxonomy" id="68895"/>
    <lineage>
        <taxon>Bacteria</taxon>
        <taxon>Pseudomonadati</taxon>
        <taxon>Pseudomonadota</taxon>
        <taxon>Betaproteobacteria</taxon>
        <taxon>Burkholderiales</taxon>
        <taxon>Burkholderiaceae</taxon>
        <taxon>Cupriavidus</taxon>
    </lineage>
</organism>
<evidence type="ECO:0000313" key="2">
    <source>
        <dbReference type="Proteomes" id="UP000397656"/>
    </source>
</evidence>
<sequence length="256" mass="28075">MNRIAGALHIELSSTCLRVTRTTRWLRPVREFVAQRVLDDASPDAALQALAGVLADAHCTGLRTTAVIGNEWSRLFMATAPRNAESRRDCDAAVQLRSLQLFGDSASAWTVRADHDASHPFLACAVSERLLEGLQRIGHTQRLTWMSIRPQFLAAWNRWCAKLEPGDWFGMVDAHALTLAMLGDRRLADVRRLALPSQALGDGTWPLNVVTREALRLCIAPPSRLRLCGAVPAAWLAPSDSPLCVPLDAVRAEDAS</sequence>